<sequence>MLSMQLPTEKGLHTAEDTQRRSADPAGHTPLPHSGVSRSKWSTSESCGGSRSHIGKEAVFEWFGRHLSPAKRIEFVYGLLHMCHPLELRFLGSCLEDIARKDVHVLDSEIRANSQRDAGLLVDVSDPVVRSKLLVCLSLLGSDNRECAGTLYRALSHMDPTLYLNPYYDDPLYSCGTTQHAPDPHSTSAWGIETERLEHPSGDPPLELESGSLEHLALLLTMASLHPAFSFHQRSTVRHQLDNVEQAIEGRRHGQSRTSVQHNGLWKEDPTRGNTDLGLSAHCIPNHHPNRTSFQREAVHIDKIVLKRISWNQGNREYCIEVQWSDSTWSTVTKPHHELDDFLSKLSCKRRTDTFERGLVKLLVQGAQNEPRDLERALQERLLSAPAAFRQREEVCRFLFPDSSLCNGLCPGGLCPGGLCPGGLCPGLCPGPSLQADNPVLSAKTCRASKHFEDDCTEPSSQEEDVAGQNPGHQTARSSSMGQRTRIPKSSQREVQKAAPPPENHSITEKRSKVKNVDEKGAFAPERARRPDKRWRSEGAKGYIPNGVVRPQSTHIPRQGSQKPVQDRPGDTETSTHSSPRHEHKDNLEGEDLEDLEEERDAVGPQESIPSQSSLGDRGGERHVSLSACQNPPLADPRASGNRMPQRFRSLTCHENRSTNPPHPMGAITVIPSTFLMPPMRPAHASPEPASGTTPLSASLPDPDTRQTTLASVPGPTSTTATLVAAVTSVAASQVQTPPAIPSHTAGPGAGPAQAFTPSTTQVDGSGVPIRQTPANCCGCRGTSHSASPGFYFPPQVGHQVFSNAHLPLFHLPGTYPGHVQHQGSAPSQLPFYPPHTTSGTPLQYASGPLLRAAHSDSVLVSQAGFNLPQMAAAPLNRFYTPMYTSMGVGLGSGVKKTSGSVSCYNCGLAGHYALDCKQPSMDAGHPGGFQLKYAVAHTSEDQDQTE</sequence>
<dbReference type="Proteomes" id="UP001157502">
    <property type="component" value="Chromosome 5"/>
</dbReference>
<evidence type="ECO:0000313" key="1">
    <source>
        <dbReference type="EMBL" id="KAJ8012073.1"/>
    </source>
</evidence>
<comment type="caution">
    <text evidence="1">The sequence shown here is derived from an EMBL/GenBank/DDBJ whole genome shotgun (WGS) entry which is preliminary data.</text>
</comment>
<accession>A0ACC2H7T9</accession>
<name>A0ACC2H7T9_DALPE</name>
<organism evidence="1 2">
    <name type="scientific">Dallia pectoralis</name>
    <name type="common">Alaska blackfish</name>
    <dbReference type="NCBI Taxonomy" id="75939"/>
    <lineage>
        <taxon>Eukaryota</taxon>
        <taxon>Metazoa</taxon>
        <taxon>Chordata</taxon>
        <taxon>Craniata</taxon>
        <taxon>Vertebrata</taxon>
        <taxon>Euteleostomi</taxon>
        <taxon>Actinopterygii</taxon>
        <taxon>Neopterygii</taxon>
        <taxon>Teleostei</taxon>
        <taxon>Protacanthopterygii</taxon>
        <taxon>Esociformes</taxon>
        <taxon>Umbridae</taxon>
        <taxon>Dallia</taxon>
    </lineage>
</organism>
<dbReference type="EMBL" id="CM055732">
    <property type="protein sequence ID" value="KAJ8012073.1"/>
    <property type="molecule type" value="Genomic_DNA"/>
</dbReference>
<reference evidence="1" key="1">
    <citation type="submission" date="2021-05" db="EMBL/GenBank/DDBJ databases">
        <authorList>
            <person name="Pan Q."/>
            <person name="Jouanno E."/>
            <person name="Zahm M."/>
            <person name="Klopp C."/>
            <person name="Cabau C."/>
            <person name="Louis A."/>
            <person name="Berthelot C."/>
            <person name="Parey E."/>
            <person name="Roest Crollius H."/>
            <person name="Montfort J."/>
            <person name="Robinson-Rechavi M."/>
            <person name="Bouchez O."/>
            <person name="Lampietro C."/>
            <person name="Lopez Roques C."/>
            <person name="Donnadieu C."/>
            <person name="Postlethwait J."/>
            <person name="Bobe J."/>
            <person name="Dillon D."/>
            <person name="Chandos A."/>
            <person name="von Hippel F."/>
            <person name="Guiguen Y."/>
        </authorList>
    </citation>
    <scope>NUCLEOTIDE SEQUENCE</scope>
    <source>
        <strain evidence="1">YG-Jan2019</strain>
    </source>
</reference>
<evidence type="ECO:0000313" key="2">
    <source>
        <dbReference type="Proteomes" id="UP001157502"/>
    </source>
</evidence>
<keyword evidence="2" id="KW-1185">Reference proteome</keyword>
<proteinExistence type="predicted"/>
<protein>
    <submittedName>
        <fullName evidence="1">Uncharacterized protein</fullName>
    </submittedName>
</protein>
<gene>
    <name evidence="1" type="ORF">DPEC_G00064890</name>
</gene>